<evidence type="ECO:0000313" key="4">
    <source>
        <dbReference type="Proteomes" id="UP000011115"/>
    </source>
</evidence>
<feature type="compositionally biased region" description="Basic and acidic residues" evidence="1">
    <location>
        <begin position="1"/>
        <end position="14"/>
    </location>
</feature>
<dbReference type="EnsemblPlants" id="PGSC0003DMT400087100">
    <property type="protein sequence ID" value="PGSC0003DMT400087100"/>
    <property type="gene ID" value="PGSC0003DMG400036671"/>
</dbReference>
<dbReference type="AlphaFoldDB" id="M1DD59"/>
<dbReference type="InterPro" id="IPR046796">
    <property type="entry name" value="Transposase_32_dom"/>
</dbReference>
<name>M1DD59_SOLTU</name>
<feature type="region of interest" description="Disordered" evidence="1">
    <location>
        <begin position="1"/>
        <end position="110"/>
    </location>
</feature>
<keyword evidence="4" id="KW-1185">Reference proteome</keyword>
<dbReference type="Proteomes" id="UP000011115">
    <property type="component" value="Unassembled WGS sequence"/>
</dbReference>
<accession>M1DD59</accession>
<protein>
    <submittedName>
        <fullName evidence="3">Integrase core domain containing protein</fullName>
    </submittedName>
</protein>
<feature type="compositionally biased region" description="Low complexity" evidence="1">
    <location>
        <begin position="35"/>
        <end position="96"/>
    </location>
</feature>
<evidence type="ECO:0000313" key="3">
    <source>
        <dbReference type="EnsemblPlants" id="PGSC0003DMT400087100"/>
    </source>
</evidence>
<evidence type="ECO:0000256" key="1">
    <source>
        <dbReference type="SAM" id="MobiDB-lite"/>
    </source>
</evidence>
<reference evidence="4" key="1">
    <citation type="journal article" date="2011" name="Nature">
        <title>Genome sequence and analysis of the tuber crop potato.</title>
        <authorList>
            <consortium name="The Potato Genome Sequencing Consortium"/>
        </authorList>
    </citation>
    <scope>NUCLEOTIDE SEQUENCE [LARGE SCALE GENOMIC DNA]</scope>
    <source>
        <strain evidence="4">cv. DM1-3 516 R44</strain>
    </source>
</reference>
<dbReference type="PaxDb" id="4113-PGSC0003DMT400087100"/>
<organism evidence="3 4">
    <name type="scientific">Solanum tuberosum</name>
    <name type="common">Potato</name>
    <dbReference type="NCBI Taxonomy" id="4113"/>
    <lineage>
        <taxon>Eukaryota</taxon>
        <taxon>Viridiplantae</taxon>
        <taxon>Streptophyta</taxon>
        <taxon>Embryophyta</taxon>
        <taxon>Tracheophyta</taxon>
        <taxon>Spermatophyta</taxon>
        <taxon>Magnoliopsida</taxon>
        <taxon>eudicotyledons</taxon>
        <taxon>Gunneridae</taxon>
        <taxon>Pentapetalae</taxon>
        <taxon>asterids</taxon>
        <taxon>lamiids</taxon>
        <taxon>Solanales</taxon>
        <taxon>Solanaceae</taxon>
        <taxon>Solanoideae</taxon>
        <taxon>Solaneae</taxon>
        <taxon>Solanum</taxon>
    </lineage>
</organism>
<dbReference type="InParanoid" id="M1DD59"/>
<dbReference type="Pfam" id="PF20167">
    <property type="entry name" value="Transposase_32"/>
    <property type="match status" value="1"/>
</dbReference>
<sequence length="248" mass="27012">MHLEAPEAPLRKVLPDVVTVSQSDEEHTLIGSPTGAASSSEGSISGSESAHASGSESSYPSGSESAHAAGSSAKSATGSGEKDQAASSDEATSSESIPAPRNDDPTPVAGELNRWCVEGQWQIYQDAKMVNDKQKMARLITEERRVLTESLHTIPNIYRLFNLHKCDWMARDPGTYSEEIVREFYSSYAATLRGSIFKRSKLLAEDPFTSTMVRGCPVDISPATIRRFLYGPTTGHSWSVNTTEFDYR</sequence>
<reference evidence="3" key="2">
    <citation type="submission" date="2015-06" db="UniProtKB">
        <authorList>
            <consortium name="EnsemblPlants"/>
        </authorList>
    </citation>
    <scope>IDENTIFICATION</scope>
    <source>
        <strain evidence="3">DM1-3 516 R44</strain>
    </source>
</reference>
<proteinExistence type="predicted"/>
<dbReference type="HOGENOM" id="CLU_028647_2_1_1"/>
<dbReference type="Gramene" id="PGSC0003DMT400087100">
    <property type="protein sequence ID" value="PGSC0003DMT400087100"/>
    <property type="gene ID" value="PGSC0003DMG400036671"/>
</dbReference>
<feature type="domain" description="Putative plant transposon protein" evidence="2">
    <location>
        <begin position="164"/>
        <end position="241"/>
    </location>
</feature>
<evidence type="ECO:0000259" key="2">
    <source>
        <dbReference type="Pfam" id="PF20167"/>
    </source>
</evidence>